<evidence type="ECO:0000313" key="2">
    <source>
        <dbReference type="Proteomes" id="UP000028701"/>
    </source>
</evidence>
<dbReference type="GO" id="GO:0016829">
    <property type="term" value="F:lyase activity"/>
    <property type="evidence" value="ECO:0007669"/>
    <property type="project" value="UniProtKB-KW"/>
</dbReference>
<organism evidence="1 2">
    <name type="scientific">Agrobacterium rubi TR3 = NBRC 13261</name>
    <dbReference type="NCBI Taxonomy" id="1368415"/>
    <lineage>
        <taxon>Bacteria</taxon>
        <taxon>Pseudomonadati</taxon>
        <taxon>Pseudomonadota</taxon>
        <taxon>Alphaproteobacteria</taxon>
        <taxon>Hyphomicrobiales</taxon>
        <taxon>Rhizobiaceae</taxon>
        <taxon>Rhizobium/Agrobacterium group</taxon>
        <taxon>Agrobacterium</taxon>
    </lineage>
</organism>
<proteinExistence type="predicted"/>
<dbReference type="EMBL" id="BBJU01000007">
    <property type="protein sequence ID" value="GAK69646.1"/>
    <property type="molecule type" value="Genomic_DNA"/>
</dbReference>
<reference evidence="1 2" key="1">
    <citation type="submission" date="2014-08" db="EMBL/GenBank/DDBJ databases">
        <title>Whole genome shotgun sequence of Rhizobium rubi NBRC 13261.</title>
        <authorList>
            <person name="Katano-Makiyama Y."/>
            <person name="Hosoyama A."/>
            <person name="Hashimoto M."/>
            <person name="Hosoyama Y."/>
            <person name="Noguchi M."/>
            <person name="Tsuchikane K."/>
            <person name="Uohara A."/>
            <person name="Ohji S."/>
            <person name="Ichikawa N."/>
            <person name="Kimura A."/>
            <person name="Yamazoe A."/>
            <person name="Fujita N."/>
        </authorList>
    </citation>
    <scope>NUCLEOTIDE SEQUENCE [LARGE SCALE GENOMIC DNA]</scope>
    <source>
        <strain evidence="1 2">NBRC 13261</strain>
    </source>
</reference>
<dbReference type="Pfam" id="PF06754">
    <property type="entry name" value="PhnG"/>
    <property type="match status" value="1"/>
</dbReference>
<dbReference type="Proteomes" id="UP000028701">
    <property type="component" value="Unassembled WGS sequence"/>
</dbReference>
<accession>A0A081CSK0</accession>
<dbReference type="GO" id="GO:0019634">
    <property type="term" value="P:organic phosphonate metabolic process"/>
    <property type="evidence" value="ECO:0007669"/>
    <property type="project" value="InterPro"/>
</dbReference>
<dbReference type="NCBIfam" id="TIGR03293">
    <property type="entry name" value="PhnG_redo"/>
    <property type="match status" value="1"/>
</dbReference>
<dbReference type="InterPro" id="IPR009609">
    <property type="entry name" value="Phosphonate_metab_PhnG"/>
</dbReference>
<dbReference type="eggNOG" id="COG3624">
    <property type="taxonomic scope" value="Bacteria"/>
</dbReference>
<dbReference type="GO" id="GO:0015716">
    <property type="term" value="P:organic phosphonate transport"/>
    <property type="evidence" value="ECO:0007669"/>
    <property type="project" value="InterPro"/>
</dbReference>
<keyword evidence="1" id="KW-0456">Lyase</keyword>
<gene>
    <name evidence="1" type="primary">phnG</name>
    <name evidence="1" type="ORF">RRU01S_07_01710</name>
</gene>
<dbReference type="AlphaFoldDB" id="A0A081CSK0"/>
<sequence length="161" mass="17297">MGRNMTNTSPSADTAAFSRKHALDVLAAAPVSLLAEHYSRLATEMPAASAVRGPEIGTVMVRGKIGGGGAAYNLGEASVTRATVKLETGEVGHSIILGRDQGKARIVAHLDALRQVSNWQQRIDDEITRPILLVISEEKQQRAEETEATKVDFFTVTRGED</sequence>
<name>A0A081CSK0_9HYPH</name>
<evidence type="ECO:0000313" key="1">
    <source>
        <dbReference type="EMBL" id="GAK69646.1"/>
    </source>
</evidence>
<comment type="caution">
    <text evidence="1">The sequence shown here is derived from an EMBL/GenBank/DDBJ whole genome shotgun (WGS) entry which is preliminary data.</text>
</comment>
<protein>
    <submittedName>
        <fullName evidence="1">Carbon-phosphorus lyase complex subunit PhnG</fullName>
    </submittedName>
</protein>